<dbReference type="EMBL" id="LR215729">
    <property type="protein sequence ID" value="VEV97798.1"/>
    <property type="molecule type" value="Genomic_DNA"/>
</dbReference>
<reference evidence="1" key="1">
    <citation type="submission" date="2019-02" db="EMBL/GenBank/DDBJ databases">
        <authorList>
            <consortium name="Genoscope - CEA"/>
            <person name="William W."/>
        </authorList>
    </citation>
    <scope>NUCLEOTIDE SEQUENCE [LARGE SCALE GENOMIC DNA]</scope>
    <source>
        <strain evidence="1">YSy11</strain>
    </source>
</reference>
<name>A0A653E5B9_9PSED</name>
<proteinExistence type="predicted"/>
<accession>A0A653E5B9</accession>
<dbReference type="AlphaFoldDB" id="A0A653E5B9"/>
<protein>
    <submittedName>
        <fullName evidence="1">Uncharacterized protein</fullName>
    </submittedName>
</protein>
<evidence type="ECO:0000313" key="1">
    <source>
        <dbReference type="EMBL" id="VEV97798.1"/>
    </source>
</evidence>
<gene>
    <name evidence="1" type="ORF">PMYSY11_2753</name>
</gene>
<sequence>MPLIQLSDEWYDSQRREQHLVRGWPSKWIAVNPFQPAKLKLFQEYSYRQSKNCVKWFYLLTNALVCPPLFRRQ</sequence>
<organism evidence="1">
    <name type="scientific">Pseudomonas marincola</name>
    <dbReference type="NCBI Taxonomy" id="437900"/>
    <lineage>
        <taxon>Bacteria</taxon>
        <taxon>Pseudomonadati</taxon>
        <taxon>Pseudomonadota</taxon>
        <taxon>Gammaproteobacteria</taxon>
        <taxon>Pseudomonadales</taxon>
        <taxon>Pseudomonadaceae</taxon>
        <taxon>Pseudomonas</taxon>
    </lineage>
</organism>